<evidence type="ECO:0000256" key="1">
    <source>
        <dbReference type="ARBA" id="ARBA00022536"/>
    </source>
</evidence>
<protein>
    <submittedName>
        <fullName evidence="7">Adhesion G protein-coupled receptor E5</fullName>
    </submittedName>
</protein>
<accession>A0A8T1RVM2</accession>
<dbReference type="SUPFAM" id="SSF57196">
    <property type="entry name" value="EGF/Laminin"/>
    <property type="match status" value="1"/>
</dbReference>
<organism evidence="7 8">
    <name type="scientific">Chelydra serpentina</name>
    <name type="common">Snapping turtle</name>
    <name type="synonym">Testudo serpentina</name>
    <dbReference type="NCBI Taxonomy" id="8475"/>
    <lineage>
        <taxon>Eukaryota</taxon>
        <taxon>Metazoa</taxon>
        <taxon>Chordata</taxon>
        <taxon>Craniata</taxon>
        <taxon>Vertebrata</taxon>
        <taxon>Euteleostomi</taxon>
        <taxon>Archelosauria</taxon>
        <taxon>Testudinata</taxon>
        <taxon>Testudines</taxon>
        <taxon>Cryptodira</taxon>
        <taxon>Durocryptodira</taxon>
        <taxon>Americhelydia</taxon>
        <taxon>Chelydroidea</taxon>
        <taxon>Chelydridae</taxon>
        <taxon>Chelydra</taxon>
    </lineage>
</organism>
<dbReference type="SMART" id="SM00179">
    <property type="entry name" value="EGF_CA"/>
    <property type="match status" value="1"/>
</dbReference>
<evidence type="ECO:0000256" key="2">
    <source>
        <dbReference type="ARBA" id="ARBA00022729"/>
    </source>
</evidence>
<feature type="domain" description="EGF-like" evidence="6">
    <location>
        <begin position="1"/>
        <end position="40"/>
    </location>
</feature>
<gene>
    <name evidence="7" type="ORF">G0U57_015508</name>
</gene>
<evidence type="ECO:0000313" key="7">
    <source>
        <dbReference type="EMBL" id="KAG6920641.1"/>
    </source>
</evidence>
<evidence type="ECO:0000256" key="5">
    <source>
        <dbReference type="PROSITE-ProRule" id="PRU00076"/>
    </source>
</evidence>
<dbReference type="PROSITE" id="PS50026">
    <property type="entry name" value="EGF_3"/>
    <property type="match status" value="1"/>
</dbReference>
<evidence type="ECO:0000256" key="3">
    <source>
        <dbReference type="ARBA" id="ARBA00022737"/>
    </source>
</evidence>
<dbReference type="InterPro" id="IPR018097">
    <property type="entry name" value="EGF_Ca-bd_CS"/>
</dbReference>
<dbReference type="PANTHER" id="PTHR24039:SF48">
    <property type="entry name" value="FIBRILLIN-2 ISOFORM X1-RELATED"/>
    <property type="match status" value="1"/>
</dbReference>
<feature type="non-terminal residue" evidence="7">
    <location>
        <position position="1"/>
    </location>
</feature>
<keyword evidence="8" id="KW-1185">Reference proteome</keyword>
<keyword evidence="2" id="KW-0732">Signal</keyword>
<dbReference type="PANTHER" id="PTHR24039">
    <property type="entry name" value="FIBRILLIN-RELATED"/>
    <property type="match status" value="1"/>
</dbReference>
<keyword evidence="1 5" id="KW-0245">EGF-like domain</keyword>
<dbReference type="CDD" id="cd00054">
    <property type="entry name" value="EGF_CA"/>
    <property type="match status" value="1"/>
</dbReference>
<evidence type="ECO:0000313" key="8">
    <source>
        <dbReference type="Proteomes" id="UP000765507"/>
    </source>
</evidence>
<keyword evidence="3" id="KW-0677">Repeat</keyword>
<sequence>DINECVEPRQLDCGHSADCANVPGSYYCHCSDGYEPSSGKANFTPSSENICQDIDECQGRAADCGPHANCTNAWELLLQLQPWLRASSGKANFTHASENTCQVPSINSSTDLEGIKETCRNFSLQVRLNPSFICWVFCPVFFTTSMEIPRQKPLLLVLR</sequence>
<evidence type="ECO:0000259" key="6">
    <source>
        <dbReference type="PROSITE" id="PS50026"/>
    </source>
</evidence>
<dbReference type="InterPro" id="IPR000152">
    <property type="entry name" value="EGF-type_Asp/Asn_hydroxyl_site"/>
</dbReference>
<comment type="caution">
    <text evidence="5">Lacks conserved residue(s) required for the propagation of feature annotation.</text>
</comment>
<keyword evidence="7" id="KW-0675">Receptor</keyword>
<keyword evidence="4" id="KW-1015">Disulfide bond</keyword>
<dbReference type="FunFam" id="2.10.25.10:FF:000038">
    <property type="entry name" value="Fibrillin 2"/>
    <property type="match status" value="1"/>
</dbReference>
<dbReference type="Gene3D" id="2.10.25.10">
    <property type="entry name" value="Laminin"/>
    <property type="match status" value="1"/>
</dbReference>
<dbReference type="Proteomes" id="UP000765507">
    <property type="component" value="Unassembled WGS sequence"/>
</dbReference>
<dbReference type="PROSITE" id="PS00010">
    <property type="entry name" value="ASX_HYDROXYL"/>
    <property type="match status" value="1"/>
</dbReference>
<dbReference type="Pfam" id="PF07645">
    <property type="entry name" value="EGF_CA"/>
    <property type="match status" value="1"/>
</dbReference>
<evidence type="ECO:0000256" key="4">
    <source>
        <dbReference type="ARBA" id="ARBA00023157"/>
    </source>
</evidence>
<dbReference type="EMBL" id="JAHGAV010004835">
    <property type="protein sequence ID" value="KAG6920641.1"/>
    <property type="molecule type" value="Genomic_DNA"/>
</dbReference>
<dbReference type="OrthoDB" id="446173at2759"/>
<dbReference type="InterPro" id="IPR049883">
    <property type="entry name" value="NOTCH1_EGF-like"/>
</dbReference>
<dbReference type="GO" id="GO:0005509">
    <property type="term" value="F:calcium ion binding"/>
    <property type="evidence" value="ECO:0007669"/>
    <property type="project" value="InterPro"/>
</dbReference>
<name>A0A8T1RVM2_CHESE</name>
<comment type="caution">
    <text evidence="7">The sequence shown here is derived from an EMBL/GenBank/DDBJ whole genome shotgun (WGS) entry which is preliminary data.</text>
</comment>
<dbReference type="InterPro" id="IPR000742">
    <property type="entry name" value="EGF"/>
</dbReference>
<dbReference type="InterPro" id="IPR001881">
    <property type="entry name" value="EGF-like_Ca-bd_dom"/>
</dbReference>
<dbReference type="AlphaFoldDB" id="A0A8T1RVM2"/>
<dbReference type="PROSITE" id="PS01187">
    <property type="entry name" value="EGF_CA"/>
    <property type="match status" value="1"/>
</dbReference>
<reference evidence="7 8" key="1">
    <citation type="journal article" date="2020" name="G3 (Bethesda)">
        <title>Draft Genome of the Common Snapping Turtle, Chelydra serpentina, a Model for Phenotypic Plasticity in Reptiles.</title>
        <authorList>
            <person name="Das D."/>
            <person name="Singh S.K."/>
            <person name="Bierstedt J."/>
            <person name="Erickson A."/>
            <person name="Galli G.L.J."/>
            <person name="Crossley D.A. 2nd"/>
            <person name="Rhen T."/>
        </authorList>
    </citation>
    <scope>NUCLEOTIDE SEQUENCE [LARGE SCALE GENOMIC DNA]</scope>
    <source>
        <strain evidence="7">KW</strain>
    </source>
</reference>
<proteinExistence type="predicted"/>